<evidence type="ECO:0000313" key="2">
    <source>
        <dbReference type="EMBL" id="ACO66384.1"/>
    </source>
</evidence>
<dbReference type="AlphaFoldDB" id="C1EDL3"/>
<dbReference type="GeneID" id="8247241"/>
<accession>C1EDL3</accession>
<dbReference type="RefSeq" id="XP_002505126.1">
    <property type="nucleotide sequence ID" value="XM_002505080.1"/>
</dbReference>
<keyword evidence="1" id="KW-0732">Signal</keyword>
<reference evidence="2 3" key="1">
    <citation type="journal article" date="2009" name="Science">
        <title>Green evolution and dynamic adaptations revealed by genomes of the marine picoeukaryotes Micromonas.</title>
        <authorList>
            <person name="Worden A.Z."/>
            <person name="Lee J.H."/>
            <person name="Mock T."/>
            <person name="Rouze P."/>
            <person name="Simmons M.P."/>
            <person name="Aerts A.L."/>
            <person name="Allen A.E."/>
            <person name="Cuvelier M.L."/>
            <person name="Derelle E."/>
            <person name="Everett M.V."/>
            <person name="Foulon E."/>
            <person name="Grimwood J."/>
            <person name="Gundlach H."/>
            <person name="Henrissat B."/>
            <person name="Napoli C."/>
            <person name="McDonald S.M."/>
            <person name="Parker M.S."/>
            <person name="Rombauts S."/>
            <person name="Salamov A."/>
            <person name="Von Dassow P."/>
            <person name="Badger J.H."/>
            <person name="Coutinho P.M."/>
            <person name="Demir E."/>
            <person name="Dubchak I."/>
            <person name="Gentemann C."/>
            <person name="Eikrem W."/>
            <person name="Gready J.E."/>
            <person name="John U."/>
            <person name="Lanier W."/>
            <person name="Lindquist E.A."/>
            <person name="Lucas S."/>
            <person name="Mayer K.F."/>
            <person name="Moreau H."/>
            <person name="Not F."/>
            <person name="Otillar R."/>
            <person name="Panaud O."/>
            <person name="Pangilinan J."/>
            <person name="Paulsen I."/>
            <person name="Piegu B."/>
            <person name="Poliakov A."/>
            <person name="Robbens S."/>
            <person name="Schmutz J."/>
            <person name="Toulza E."/>
            <person name="Wyss T."/>
            <person name="Zelensky A."/>
            <person name="Zhou K."/>
            <person name="Armbrust E.V."/>
            <person name="Bhattacharya D."/>
            <person name="Goodenough U.W."/>
            <person name="Van de Peer Y."/>
            <person name="Grigoriev I.V."/>
        </authorList>
    </citation>
    <scope>NUCLEOTIDE SEQUENCE [LARGE SCALE GENOMIC DNA]</scope>
    <source>
        <strain evidence="3">RCC299 / NOUM17</strain>
    </source>
</reference>
<dbReference type="InParanoid" id="C1EDL3"/>
<evidence type="ECO:0000313" key="3">
    <source>
        <dbReference type="Proteomes" id="UP000002009"/>
    </source>
</evidence>
<dbReference type="KEGG" id="mis:MICPUN_109112"/>
<dbReference type="EMBL" id="CP001330">
    <property type="protein sequence ID" value="ACO66384.1"/>
    <property type="molecule type" value="Genomic_DNA"/>
</dbReference>
<feature type="chain" id="PRO_5002909124" evidence="1">
    <location>
        <begin position="20"/>
        <end position="190"/>
    </location>
</feature>
<evidence type="ECO:0000256" key="1">
    <source>
        <dbReference type="SAM" id="SignalP"/>
    </source>
</evidence>
<name>C1EDL3_MICCC</name>
<organism evidence="2 3">
    <name type="scientific">Micromonas commoda (strain RCC299 / NOUM17 / CCMP2709)</name>
    <name type="common">Picoplanktonic green alga</name>
    <dbReference type="NCBI Taxonomy" id="296587"/>
    <lineage>
        <taxon>Eukaryota</taxon>
        <taxon>Viridiplantae</taxon>
        <taxon>Chlorophyta</taxon>
        <taxon>Mamiellophyceae</taxon>
        <taxon>Mamiellales</taxon>
        <taxon>Mamiellaceae</taxon>
        <taxon>Micromonas</taxon>
    </lineage>
</organism>
<sequence length="190" mass="20652">MRLLALVACLALVRVGVSADGDRTAAEPFNGAVHSDPGADVVDDGMTEPSHAVRWMDVEVNADAFVTRKSWQPPQYHLQDGTYVRMRGWVSTIRAAAVGEAVFRLPEEARPGRGEPWRVTMKGTDREILLGEDGVARLLRDIPADNWLPLAGFAFNSWRAGGADVAPTAELGTGSVTYEEVEVQPPKDEL</sequence>
<gene>
    <name evidence="2" type="ORF">MICPUN_109112</name>
</gene>
<keyword evidence="3" id="KW-1185">Reference proteome</keyword>
<protein>
    <submittedName>
        <fullName evidence="2">Uncharacterized protein</fullName>
    </submittedName>
</protein>
<dbReference type="Proteomes" id="UP000002009">
    <property type="component" value="Chromosome 11"/>
</dbReference>
<proteinExistence type="predicted"/>
<feature type="signal peptide" evidence="1">
    <location>
        <begin position="1"/>
        <end position="19"/>
    </location>
</feature>